<proteinExistence type="predicted"/>
<dbReference type="AlphaFoldDB" id="A0AAE6NWY8"/>
<keyword evidence="4" id="KW-1185">Reference proteome</keyword>
<evidence type="ECO:0000313" key="2">
    <source>
        <dbReference type="EMBL" id="QFG38136.1"/>
    </source>
</evidence>
<accession>A0AAE6NWY8</accession>
<gene>
    <name evidence="3" type="ORF">BDE18_0607</name>
    <name evidence="2" type="ORF">ESD82_18980</name>
</gene>
<dbReference type="EMBL" id="RBLI01000001">
    <property type="protein sequence ID" value="RKS51361.1"/>
    <property type="molecule type" value="Genomic_DNA"/>
</dbReference>
<evidence type="ECO:0000313" key="3">
    <source>
        <dbReference type="EMBL" id="RKS51361.1"/>
    </source>
</evidence>
<sequence length="246" mass="27726">MDELQRVALERNARNFAKERIKNFKANPWHGPVTDAIEMAAGLHNKSCKTSDGQMRIYISYAPHGPELLHLAAKEHREAFLLACRVVASRISAERRLPPRLRDFAAHAIIAPHEKEGGLLSQLIPPRKSGPKKWDDWHAGTFIRGLASSLRKEFGILPTENDENPARKASRLPSSMAIISEESRQVENTDFRPVTPNTVKRWVTGDHIGKTIDGAVNELGPWFSEWIEHIHSGMRHPRPAAHRSQS</sequence>
<dbReference type="EMBL" id="CP044426">
    <property type="protein sequence ID" value="QFG38136.1"/>
    <property type="molecule type" value="Genomic_DNA"/>
</dbReference>
<evidence type="ECO:0000313" key="4">
    <source>
        <dbReference type="Proteomes" id="UP000273626"/>
    </source>
</evidence>
<dbReference type="KEGG" id="ppan:ESD82_18980"/>
<dbReference type="RefSeq" id="WP_147427621.1">
    <property type="nucleotide sequence ID" value="NZ_CP044426.1"/>
</dbReference>
<evidence type="ECO:0000256" key="1">
    <source>
        <dbReference type="SAM" id="MobiDB-lite"/>
    </source>
</evidence>
<feature type="compositionally biased region" description="Basic and acidic residues" evidence="1">
    <location>
        <begin position="181"/>
        <end position="190"/>
    </location>
</feature>
<feature type="region of interest" description="Disordered" evidence="1">
    <location>
        <begin position="158"/>
        <end position="192"/>
    </location>
</feature>
<protein>
    <submittedName>
        <fullName evidence="2">Uncharacterized protein</fullName>
    </submittedName>
</protein>
<reference evidence="2 5" key="2">
    <citation type="submission" date="2019-01" db="EMBL/GenBank/DDBJ databases">
        <title>Complete Genome Sequence and Annotation of the Paracoccus pantotrophus type strain DSM 2944.</title>
        <authorList>
            <person name="Bockwoldt J.A."/>
            <person name="Zimmermann M."/>
            <person name="Tiso T."/>
            <person name="Blank L.M."/>
        </authorList>
    </citation>
    <scope>NUCLEOTIDE SEQUENCE [LARGE SCALE GENOMIC DNA]</scope>
    <source>
        <strain evidence="2 5">DSM 2944</strain>
    </source>
</reference>
<dbReference type="GeneID" id="51372682"/>
<evidence type="ECO:0000313" key="5">
    <source>
        <dbReference type="Proteomes" id="UP000326453"/>
    </source>
</evidence>
<dbReference type="Proteomes" id="UP000326453">
    <property type="component" value="Chromosome 1"/>
</dbReference>
<organism evidence="2 5">
    <name type="scientific">Paracoccus pantotrophus</name>
    <name type="common">Thiosphaera pantotropha</name>
    <dbReference type="NCBI Taxonomy" id="82367"/>
    <lineage>
        <taxon>Bacteria</taxon>
        <taxon>Pseudomonadati</taxon>
        <taxon>Pseudomonadota</taxon>
        <taxon>Alphaproteobacteria</taxon>
        <taxon>Rhodobacterales</taxon>
        <taxon>Paracoccaceae</taxon>
        <taxon>Paracoccus</taxon>
    </lineage>
</organism>
<reference evidence="3 4" key="1">
    <citation type="submission" date="2018-10" db="EMBL/GenBank/DDBJ databases">
        <title>Genomic Encyclopedia of Archaeal and Bacterial Type Strains, Phase II (KMG-II): from individual species to whole genera.</title>
        <authorList>
            <person name="Goeker M."/>
        </authorList>
    </citation>
    <scope>NUCLEOTIDE SEQUENCE [LARGE SCALE GENOMIC DNA]</scope>
    <source>
        <strain evidence="4">ATCC 35512 / DSM 2944 / CIP 106514 / LMD 82.5 / NBRC 102493 / NCCB 82005 / GB17</strain>
        <strain evidence="3">DSM 2944</strain>
    </source>
</reference>
<dbReference type="Proteomes" id="UP000273626">
    <property type="component" value="Unassembled WGS sequence"/>
</dbReference>
<name>A0AAE6NWY8_PARPN</name>